<dbReference type="EMBL" id="JGYP01000002">
    <property type="protein sequence ID" value="KFI45918.1"/>
    <property type="molecule type" value="Genomic_DNA"/>
</dbReference>
<organism evidence="1 2">
    <name type="scientific">Bifidobacterium bohemicum DSM 22767</name>
    <dbReference type="NCBI Taxonomy" id="1437606"/>
    <lineage>
        <taxon>Bacteria</taxon>
        <taxon>Bacillati</taxon>
        <taxon>Actinomycetota</taxon>
        <taxon>Actinomycetes</taxon>
        <taxon>Bifidobacteriales</taxon>
        <taxon>Bifidobacteriaceae</taxon>
        <taxon>Bifidobacterium</taxon>
    </lineage>
</organism>
<keyword evidence="2" id="KW-1185">Reference proteome</keyword>
<protein>
    <submittedName>
        <fullName evidence="1">Uncharacterized protein</fullName>
    </submittedName>
</protein>
<gene>
    <name evidence="1" type="ORF">BBOH_0725</name>
</gene>
<name>A0A086ZHB8_9BIFI</name>
<accession>A0A086ZHB8</accession>
<reference evidence="1 2" key="1">
    <citation type="submission" date="2014-03" db="EMBL/GenBank/DDBJ databases">
        <title>Genomics of Bifidobacteria.</title>
        <authorList>
            <person name="Ventura M."/>
            <person name="Milani C."/>
            <person name="Lugli G.A."/>
        </authorList>
    </citation>
    <scope>NUCLEOTIDE SEQUENCE [LARGE SCALE GENOMIC DNA]</scope>
    <source>
        <strain evidence="1 2">DSM 22767</strain>
    </source>
</reference>
<proteinExistence type="predicted"/>
<sequence length="105" mass="12037">MSTETYDPMIYDTMRETANRLVGKYSSRLKQSSDMNQREALLKNISGVRRWVSGIDANDKQSVLDTTNQLCQLCDDQSVLLQVEELAMRLTGKRDDKSNRQVAYV</sequence>
<dbReference type="Proteomes" id="UP000029096">
    <property type="component" value="Unassembled WGS sequence"/>
</dbReference>
<evidence type="ECO:0000313" key="2">
    <source>
        <dbReference type="Proteomes" id="UP000029096"/>
    </source>
</evidence>
<dbReference type="RefSeq" id="WP_033522179.1">
    <property type="nucleotide sequence ID" value="NZ_JDUS01000018.1"/>
</dbReference>
<comment type="caution">
    <text evidence="1">The sequence shown here is derived from an EMBL/GenBank/DDBJ whole genome shotgun (WGS) entry which is preliminary data.</text>
</comment>
<dbReference type="OrthoDB" id="3236270at2"/>
<dbReference type="AlphaFoldDB" id="A0A086ZHB8"/>
<evidence type="ECO:0000313" key="1">
    <source>
        <dbReference type="EMBL" id="KFI45918.1"/>
    </source>
</evidence>